<accession>A0ABR5ZRN7</accession>
<dbReference type="RefSeq" id="WP_182040476.1">
    <property type="nucleotide sequence ID" value="NZ_PDLY01000001.1"/>
</dbReference>
<protein>
    <submittedName>
        <fullName evidence="1">Uncharacterized protein</fullName>
    </submittedName>
</protein>
<evidence type="ECO:0000313" key="1">
    <source>
        <dbReference type="EMBL" id="MBA5726908.1"/>
    </source>
</evidence>
<sequence length="119" mass="12318">MVSPSTQAIVSFPNVGANRGDKFHNNTYAPGQGISKITSSVVLSGCTAGSTISLAIFRNGVQLSGISRPAIATSDSLSLSMEDESSPGDYYQAFFYNGGSSQIAIGNDTTLTFFTGTCS</sequence>
<gene>
    <name evidence="1" type="ORF">CPA56_02720</name>
</gene>
<organism evidence="1 2">
    <name type="scientific">Bombella mellum</name>
    <dbReference type="NCBI Taxonomy" id="2039288"/>
    <lineage>
        <taxon>Bacteria</taxon>
        <taxon>Pseudomonadati</taxon>
        <taxon>Pseudomonadota</taxon>
        <taxon>Alphaproteobacteria</taxon>
        <taxon>Acetobacterales</taxon>
        <taxon>Acetobacteraceae</taxon>
        <taxon>Bombella</taxon>
    </lineage>
</organism>
<reference evidence="1 2" key="1">
    <citation type="submission" date="2017-10" db="EMBL/GenBank/DDBJ databases">
        <authorList>
            <person name="Jakob F."/>
        </authorList>
    </citation>
    <scope>NUCLEOTIDE SEQUENCE [LARGE SCALE GENOMIC DNA]</scope>
    <source>
        <strain evidence="1 2">TMW 2.1889</strain>
    </source>
</reference>
<dbReference type="Proteomes" id="UP000765338">
    <property type="component" value="Unassembled WGS sequence"/>
</dbReference>
<proteinExistence type="predicted"/>
<comment type="caution">
    <text evidence="1">The sequence shown here is derived from an EMBL/GenBank/DDBJ whole genome shotgun (WGS) entry which is preliminary data.</text>
</comment>
<dbReference type="EMBL" id="PDLY01000001">
    <property type="protein sequence ID" value="MBA5726908.1"/>
    <property type="molecule type" value="Genomic_DNA"/>
</dbReference>
<keyword evidence="2" id="KW-1185">Reference proteome</keyword>
<evidence type="ECO:0000313" key="2">
    <source>
        <dbReference type="Proteomes" id="UP000765338"/>
    </source>
</evidence>
<name>A0ABR5ZRN7_9PROT</name>